<evidence type="ECO:0008006" key="8">
    <source>
        <dbReference type="Google" id="ProtNLM"/>
    </source>
</evidence>
<evidence type="ECO:0000256" key="5">
    <source>
        <dbReference type="SAM" id="Phobius"/>
    </source>
</evidence>
<protein>
    <recommendedName>
        <fullName evidence="8">Nicotinamide riboside kinase</fullName>
    </recommendedName>
</protein>
<comment type="caution">
    <text evidence="6">The sequence shown here is derived from an EMBL/GenBank/DDBJ whole genome shotgun (WGS) entry which is preliminary data.</text>
</comment>
<dbReference type="Pfam" id="PF04241">
    <property type="entry name" value="DUF423"/>
    <property type="match status" value="1"/>
</dbReference>
<dbReference type="EMBL" id="CAJNJQ010000757">
    <property type="protein sequence ID" value="CAE7098278.1"/>
    <property type="molecule type" value="Genomic_DNA"/>
</dbReference>
<organism evidence="6 7">
    <name type="scientific">Rhizoctonia solani</name>
    <dbReference type="NCBI Taxonomy" id="456999"/>
    <lineage>
        <taxon>Eukaryota</taxon>
        <taxon>Fungi</taxon>
        <taxon>Dikarya</taxon>
        <taxon>Basidiomycota</taxon>
        <taxon>Agaricomycotina</taxon>
        <taxon>Agaricomycetes</taxon>
        <taxon>Cantharellales</taxon>
        <taxon>Ceratobasidiaceae</taxon>
        <taxon>Rhizoctonia</taxon>
    </lineage>
</organism>
<dbReference type="GO" id="GO:0016020">
    <property type="term" value="C:membrane"/>
    <property type="evidence" value="ECO:0007669"/>
    <property type="project" value="UniProtKB-SubCell"/>
</dbReference>
<evidence type="ECO:0000256" key="1">
    <source>
        <dbReference type="ARBA" id="ARBA00004141"/>
    </source>
</evidence>
<dbReference type="InterPro" id="IPR027417">
    <property type="entry name" value="P-loop_NTPase"/>
</dbReference>
<accession>A0A8H3DV64</accession>
<keyword evidence="4 5" id="KW-0472">Membrane</keyword>
<keyword evidence="3 5" id="KW-1133">Transmembrane helix</keyword>
<gene>
    <name evidence="6" type="ORF">RDB_LOCUS38647</name>
</gene>
<reference evidence="6" key="1">
    <citation type="submission" date="2021-01" db="EMBL/GenBank/DDBJ databases">
        <authorList>
            <person name="Kaushik A."/>
        </authorList>
    </citation>
    <scope>NUCLEOTIDE SEQUENCE</scope>
    <source>
        <strain evidence="6">AG5</strain>
    </source>
</reference>
<proteinExistence type="predicted"/>
<dbReference type="Gene3D" id="3.40.50.300">
    <property type="entry name" value="P-loop containing nucleotide triphosphate hydrolases"/>
    <property type="match status" value="1"/>
</dbReference>
<sequence>MSTRVIIVGIGGSSSAGKTTLSNQLSAVLPNCKVVHQDSLNPSTHGLTYRKSPEECVIHPVYNEPYLEEPSTAINWPIFRTNVQQLKVATKCSDVSKQDEEGSGSDVSYDDKTSVLEDEPLQYYGELPNEVVADWSQRFRELNEEWRSRGIQLRWCIVEGWHLYYDPAVVEELDIRLLIRCSTNVIRKRRAKRAYKQQDGSMRVDPPYYWDHFAYSAYVRSHRHLFDGEMETGPLSAEAESKSVILLEGEGTEQNLSYIRCLSGIRKAKPFLSINQSMSPLLKGLFGMSTVRTSRVDQVPNEGSAPPPPEALNVVNNVDQMPVEQAGAKRPVAGRDISVAGDELTGGEPVPTIAQGLGGNDHDAFIGIAAGAFGAHGLSKVEGVKPAQLSSWKTASDFAMINGVALMAISLHPKFSTHKIAGPAIALGGALFSGSIYLLIFKREQFRFLGPVTPLGGLFLMSGYIALAL</sequence>
<feature type="transmembrane region" description="Helical" evidence="5">
    <location>
        <begin position="420"/>
        <end position="441"/>
    </location>
</feature>
<evidence type="ECO:0000256" key="3">
    <source>
        <dbReference type="ARBA" id="ARBA00022989"/>
    </source>
</evidence>
<dbReference type="SUPFAM" id="SSF52540">
    <property type="entry name" value="P-loop containing nucleoside triphosphate hydrolases"/>
    <property type="match status" value="1"/>
</dbReference>
<comment type="subcellular location">
    <subcellularLocation>
        <location evidence="1">Membrane</location>
        <topology evidence="1">Multi-pass membrane protein</topology>
    </subcellularLocation>
</comment>
<dbReference type="PANTHER" id="PTHR43461">
    <property type="entry name" value="TRANSMEMBRANE PROTEIN 256"/>
    <property type="match status" value="1"/>
</dbReference>
<evidence type="ECO:0000256" key="2">
    <source>
        <dbReference type="ARBA" id="ARBA00022692"/>
    </source>
</evidence>
<dbReference type="PANTHER" id="PTHR43461:SF1">
    <property type="entry name" value="TRANSMEMBRANE PROTEIN 256"/>
    <property type="match status" value="1"/>
</dbReference>
<keyword evidence="2 5" id="KW-0812">Transmembrane</keyword>
<dbReference type="InterPro" id="IPR006696">
    <property type="entry name" value="DUF423"/>
</dbReference>
<feature type="transmembrane region" description="Helical" evidence="5">
    <location>
        <begin position="448"/>
        <end position="467"/>
    </location>
</feature>
<evidence type="ECO:0000256" key="4">
    <source>
        <dbReference type="ARBA" id="ARBA00023136"/>
    </source>
</evidence>
<evidence type="ECO:0000313" key="7">
    <source>
        <dbReference type="Proteomes" id="UP000663827"/>
    </source>
</evidence>
<evidence type="ECO:0000313" key="6">
    <source>
        <dbReference type="EMBL" id="CAE7098278.1"/>
    </source>
</evidence>
<name>A0A8H3DV64_9AGAM</name>
<dbReference type="AlphaFoldDB" id="A0A8H3DV64"/>
<dbReference type="Proteomes" id="UP000663827">
    <property type="component" value="Unassembled WGS sequence"/>
</dbReference>